<dbReference type="EMBL" id="JQZW01000019">
    <property type="protein sequence ID" value="KGN97021.1"/>
    <property type="molecule type" value="Genomic_DNA"/>
</dbReference>
<proteinExistence type="predicted"/>
<gene>
    <name evidence="2" type="ORF">HQ36_08210</name>
</gene>
<dbReference type="Gene3D" id="1.25.40.10">
    <property type="entry name" value="Tetratricopeptide repeat domain"/>
    <property type="match status" value="1"/>
</dbReference>
<sequence length="248" mass="28892">MKRCKILFLLLFALFPFSLMASERESIYNAYIFNDMESWKRIIDRMHTIPDKTVEQELDLLNFEYGYIGWCMGNKKTSLAKIYMDRVEVRIASLRKRDIKPALLYAYESACLGYRVGLNKFKAPVLGRKSVTAAEKSVKLDPNNAFGYVQLGNIDYYRPALFGGSKREAIKYYLIAEKLYLSKMKSGEVEGKDWNVLALWVQIAQAYDALDEVKRADGYYKKILAKEPNFKWVKDNLYAKFKQKHNMS</sequence>
<name>A0A0A2G194_9PORP</name>
<dbReference type="Proteomes" id="UP000030134">
    <property type="component" value="Unassembled WGS sequence"/>
</dbReference>
<dbReference type="STRING" id="266762.HQ36_08210"/>
<evidence type="ECO:0000313" key="2">
    <source>
        <dbReference type="EMBL" id="KGN97021.1"/>
    </source>
</evidence>
<protein>
    <recommendedName>
        <fullName evidence="4">Tetratricopeptide repeat protein</fullName>
    </recommendedName>
</protein>
<dbReference type="AlphaFoldDB" id="A0A0A2G194"/>
<feature type="signal peptide" evidence="1">
    <location>
        <begin position="1"/>
        <end position="21"/>
    </location>
</feature>
<dbReference type="RefSeq" id="WP_025843231.1">
    <property type="nucleotide sequence ID" value="NZ_JQZW01000019.1"/>
</dbReference>
<comment type="caution">
    <text evidence="2">The sequence shown here is derived from an EMBL/GenBank/DDBJ whole genome shotgun (WGS) entry which is preliminary data.</text>
</comment>
<keyword evidence="1" id="KW-0732">Signal</keyword>
<evidence type="ECO:0008006" key="4">
    <source>
        <dbReference type="Google" id="ProtNLM"/>
    </source>
</evidence>
<dbReference type="SUPFAM" id="SSF48452">
    <property type="entry name" value="TPR-like"/>
    <property type="match status" value="1"/>
</dbReference>
<reference evidence="2 3" key="1">
    <citation type="submission" date="2014-08" db="EMBL/GenBank/DDBJ databases">
        <title>Porphyromonas gingivicanis strain:COT-022_OH1391 Genome sequencing.</title>
        <authorList>
            <person name="Wallis C."/>
            <person name="Deusch O."/>
            <person name="O'Flynn C."/>
            <person name="Davis I."/>
            <person name="Jospin G."/>
            <person name="Darling A.E."/>
            <person name="Coil D.A."/>
            <person name="Alexiev A."/>
            <person name="Horsfall A."/>
            <person name="Kirkwood N."/>
            <person name="Harris S."/>
            <person name="Eisen J.A."/>
        </authorList>
    </citation>
    <scope>NUCLEOTIDE SEQUENCE [LARGE SCALE GENOMIC DNA]</scope>
    <source>
        <strain evidence="3">COT-022 OH1391</strain>
    </source>
</reference>
<dbReference type="eggNOG" id="COG3063">
    <property type="taxonomic scope" value="Bacteria"/>
</dbReference>
<dbReference type="InterPro" id="IPR011990">
    <property type="entry name" value="TPR-like_helical_dom_sf"/>
</dbReference>
<feature type="chain" id="PRO_5001998958" description="Tetratricopeptide repeat protein" evidence="1">
    <location>
        <begin position="22"/>
        <end position="248"/>
    </location>
</feature>
<organism evidence="2 3">
    <name type="scientific">Porphyromonas gingivicanis</name>
    <dbReference type="NCBI Taxonomy" id="266762"/>
    <lineage>
        <taxon>Bacteria</taxon>
        <taxon>Pseudomonadati</taxon>
        <taxon>Bacteroidota</taxon>
        <taxon>Bacteroidia</taxon>
        <taxon>Bacteroidales</taxon>
        <taxon>Porphyromonadaceae</taxon>
        <taxon>Porphyromonas</taxon>
    </lineage>
</organism>
<evidence type="ECO:0000256" key="1">
    <source>
        <dbReference type="SAM" id="SignalP"/>
    </source>
</evidence>
<keyword evidence="3" id="KW-1185">Reference proteome</keyword>
<evidence type="ECO:0000313" key="3">
    <source>
        <dbReference type="Proteomes" id="UP000030134"/>
    </source>
</evidence>
<accession>A0A0A2G194</accession>
<dbReference type="OrthoDB" id="1494029at2"/>